<dbReference type="Proteomes" id="UP000007519">
    <property type="component" value="Chromosome"/>
</dbReference>
<evidence type="ECO:0000313" key="4">
    <source>
        <dbReference type="Proteomes" id="UP000007519"/>
    </source>
</evidence>
<evidence type="ECO:0000256" key="1">
    <source>
        <dbReference type="SAM" id="Coils"/>
    </source>
</evidence>
<protein>
    <submittedName>
        <fullName evidence="3">Lipopolysaccharide biosynthesis protein</fullName>
    </submittedName>
</protein>
<dbReference type="STRING" id="984262.SGRA_2730"/>
<dbReference type="AlphaFoldDB" id="H6L9I2"/>
<dbReference type="OrthoDB" id="745212at2"/>
<dbReference type="RefSeq" id="WP_015693067.1">
    <property type="nucleotide sequence ID" value="NC_016940.1"/>
</dbReference>
<dbReference type="InterPro" id="IPR050445">
    <property type="entry name" value="Bact_polysacc_biosynth/exp"/>
</dbReference>
<keyword evidence="2" id="KW-0472">Membrane</keyword>
<proteinExistence type="predicted"/>
<keyword evidence="1" id="KW-0175">Coiled coil</keyword>
<name>H6L9I2_SAPGL</name>
<keyword evidence="2" id="KW-0812">Transmembrane</keyword>
<dbReference type="KEGG" id="sgn:SGRA_2730"/>
<feature type="transmembrane region" description="Helical" evidence="2">
    <location>
        <begin position="20"/>
        <end position="42"/>
    </location>
</feature>
<accession>H6L9I2</accession>
<sequence length="372" mass="42820">MDLSQLLTAENIQKQLKRYAWLWLKWSWLVLILAAALGYYLYQSKAKLPTRYVARLSFSMNEGGGADQGYLQQVLGGGLFAGLGGSSELASGNMGRLQELLSTRRLLQMALFEEVEMIYPEGPKKDFMIHHYLELQGMRKQWAEEERALANVYFKHKKFETFSRQENVVLQAAVGRIQQQLTQELSPSEILNIRFVSNSEVLSHDFINLLYDKLNTYYSNQSVEKQRRIFEAARSRRDSLEQEMDQAEEDYIKYLNQHNATAQGRYAESIRTQYLARKLSGEMEGYFLAIKNVETAKLALEQQTPLLQVIDRPLYPLYAERPNPRLFLFIGLFLGFFLGTSLVLGIQGAKDLMKFLKAQQAAKKEHPTEDDA</sequence>
<gene>
    <name evidence="3" type="ordered locus">SGRA_2730</name>
</gene>
<keyword evidence="4" id="KW-1185">Reference proteome</keyword>
<feature type="transmembrane region" description="Helical" evidence="2">
    <location>
        <begin position="326"/>
        <end position="346"/>
    </location>
</feature>
<evidence type="ECO:0000256" key="2">
    <source>
        <dbReference type="SAM" id="Phobius"/>
    </source>
</evidence>
<dbReference type="HOGENOM" id="CLU_063455_0_0_10"/>
<dbReference type="PANTHER" id="PTHR32309:SF31">
    <property type="entry name" value="CAPSULAR EXOPOLYSACCHARIDE FAMILY"/>
    <property type="match status" value="1"/>
</dbReference>
<organism evidence="3 4">
    <name type="scientific">Saprospira grandis (strain Lewin)</name>
    <dbReference type="NCBI Taxonomy" id="984262"/>
    <lineage>
        <taxon>Bacteria</taxon>
        <taxon>Pseudomonadati</taxon>
        <taxon>Bacteroidota</taxon>
        <taxon>Saprospiria</taxon>
        <taxon>Saprospirales</taxon>
        <taxon>Saprospiraceae</taxon>
        <taxon>Saprospira</taxon>
    </lineage>
</organism>
<dbReference type="EMBL" id="CP002831">
    <property type="protein sequence ID" value="AFC25458.1"/>
    <property type="molecule type" value="Genomic_DNA"/>
</dbReference>
<keyword evidence="2" id="KW-1133">Transmembrane helix</keyword>
<dbReference type="eggNOG" id="COG3206">
    <property type="taxonomic scope" value="Bacteria"/>
</dbReference>
<evidence type="ECO:0000313" key="3">
    <source>
        <dbReference type="EMBL" id="AFC25458.1"/>
    </source>
</evidence>
<dbReference type="PANTHER" id="PTHR32309">
    <property type="entry name" value="TYROSINE-PROTEIN KINASE"/>
    <property type="match status" value="1"/>
</dbReference>
<reference evidence="3 4" key="1">
    <citation type="journal article" date="2012" name="Stand. Genomic Sci.">
        <title>Complete genome sequencing and analysis of Saprospira grandis str. Lewin, a predatory marine bacterium.</title>
        <authorList>
            <person name="Saw J.H."/>
            <person name="Yuryev A."/>
            <person name="Kanbe M."/>
            <person name="Hou S."/>
            <person name="Young A.G."/>
            <person name="Aizawa S."/>
            <person name="Alam M."/>
        </authorList>
    </citation>
    <scope>NUCLEOTIDE SEQUENCE [LARGE SCALE GENOMIC DNA]</scope>
    <source>
        <strain evidence="3 4">Lewin</strain>
    </source>
</reference>
<feature type="coiled-coil region" evidence="1">
    <location>
        <begin position="223"/>
        <end position="257"/>
    </location>
</feature>